<keyword evidence="8 10" id="KW-0472">Membrane</keyword>
<proteinExistence type="predicted"/>
<dbReference type="STRING" id="1802074.A3J15_01920"/>
<evidence type="ECO:0000256" key="7">
    <source>
        <dbReference type="ARBA" id="ARBA00023065"/>
    </source>
</evidence>
<dbReference type="Gene3D" id="1.20.1530.20">
    <property type="match status" value="1"/>
</dbReference>
<feature type="transmembrane region" description="Helical" evidence="10">
    <location>
        <begin position="103"/>
        <end position="124"/>
    </location>
</feature>
<dbReference type="PANTHER" id="PTHR43562:SF3">
    <property type="entry name" value="SODIUM ION_PROTON EXCHANGER (EUROFUNG)"/>
    <property type="match status" value="1"/>
</dbReference>
<evidence type="ECO:0000256" key="2">
    <source>
        <dbReference type="ARBA" id="ARBA00022448"/>
    </source>
</evidence>
<evidence type="ECO:0000256" key="5">
    <source>
        <dbReference type="ARBA" id="ARBA00022989"/>
    </source>
</evidence>
<organism evidence="12 13">
    <name type="scientific">Candidatus Roizmanbacteria bacterium RIFCSPLOWO2_02_FULL_38_10</name>
    <dbReference type="NCBI Taxonomy" id="1802074"/>
    <lineage>
        <taxon>Bacteria</taxon>
        <taxon>Candidatus Roizmaniibacteriota</taxon>
    </lineage>
</organism>
<dbReference type="InterPro" id="IPR038770">
    <property type="entry name" value="Na+/solute_symporter_sf"/>
</dbReference>
<evidence type="ECO:0000313" key="13">
    <source>
        <dbReference type="Proteomes" id="UP000176376"/>
    </source>
</evidence>
<gene>
    <name evidence="12" type="ORF">A3J15_01920</name>
</gene>
<evidence type="ECO:0000256" key="8">
    <source>
        <dbReference type="ARBA" id="ARBA00023136"/>
    </source>
</evidence>
<feature type="domain" description="Cation/H+ exchanger transmembrane" evidence="11">
    <location>
        <begin position="8"/>
        <end position="189"/>
    </location>
</feature>
<feature type="transmembrane region" description="Helical" evidence="10">
    <location>
        <begin position="48"/>
        <end position="66"/>
    </location>
</feature>
<reference evidence="12 13" key="1">
    <citation type="journal article" date="2016" name="Nat. Commun.">
        <title>Thousands of microbial genomes shed light on interconnected biogeochemical processes in an aquifer system.</title>
        <authorList>
            <person name="Anantharaman K."/>
            <person name="Brown C.T."/>
            <person name="Hug L.A."/>
            <person name="Sharon I."/>
            <person name="Castelle C.J."/>
            <person name="Probst A.J."/>
            <person name="Thomas B.C."/>
            <person name="Singh A."/>
            <person name="Wilkins M.J."/>
            <person name="Karaoz U."/>
            <person name="Brodie E.L."/>
            <person name="Williams K.H."/>
            <person name="Hubbard S.S."/>
            <person name="Banfield J.F."/>
        </authorList>
    </citation>
    <scope>NUCLEOTIDE SEQUENCE [LARGE SCALE GENOMIC DNA]</scope>
</reference>
<evidence type="ECO:0000259" key="11">
    <source>
        <dbReference type="Pfam" id="PF00999"/>
    </source>
</evidence>
<accession>A0A1F7JLP9</accession>
<evidence type="ECO:0000256" key="9">
    <source>
        <dbReference type="ARBA" id="ARBA00023201"/>
    </source>
</evidence>
<dbReference type="GO" id="GO:0016020">
    <property type="term" value="C:membrane"/>
    <property type="evidence" value="ECO:0007669"/>
    <property type="project" value="UniProtKB-SubCell"/>
</dbReference>
<keyword evidence="3" id="KW-0050">Antiport</keyword>
<evidence type="ECO:0000256" key="3">
    <source>
        <dbReference type="ARBA" id="ARBA00022449"/>
    </source>
</evidence>
<dbReference type="InterPro" id="IPR006153">
    <property type="entry name" value="Cation/H_exchanger_TM"/>
</dbReference>
<comment type="caution">
    <text evidence="12">The sequence shown here is derived from an EMBL/GenBank/DDBJ whole genome shotgun (WGS) entry which is preliminary data.</text>
</comment>
<dbReference type="GO" id="GO:0006814">
    <property type="term" value="P:sodium ion transport"/>
    <property type="evidence" value="ECO:0007669"/>
    <property type="project" value="UniProtKB-KW"/>
</dbReference>
<keyword evidence="7" id="KW-0406">Ion transport</keyword>
<comment type="subcellular location">
    <subcellularLocation>
        <location evidence="1">Membrane</location>
        <topology evidence="1">Multi-pass membrane protein</topology>
    </subcellularLocation>
</comment>
<dbReference type="GO" id="GO:1902600">
    <property type="term" value="P:proton transmembrane transport"/>
    <property type="evidence" value="ECO:0007669"/>
    <property type="project" value="InterPro"/>
</dbReference>
<feature type="transmembrane region" description="Helical" evidence="10">
    <location>
        <begin position="136"/>
        <end position="160"/>
    </location>
</feature>
<keyword evidence="6" id="KW-0915">Sodium</keyword>
<keyword evidence="9" id="KW-0739">Sodium transport</keyword>
<keyword evidence="5 10" id="KW-1133">Transmembrane helix</keyword>
<dbReference type="PANTHER" id="PTHR43562">
    <property type="entry name" value="NAPA-TYPE SODIUM/HYDROGEN ANTIPORTER"/>
    <property type="match status" value="1"/>
</dbReference>
<evidence type="ECO:0000256" key="1">
    <source>
        <dbReference type="ARBA" id="ARBA00004141"/>
    </source>
</evidence>
<sequence>MFVFTITFGQKLAKKLLAWSEKRKDGNSLFFDLTLVLVFLSATLTERIGIHAILGAFLVGIAFSNSQPHKMHILMRQMVISFFSPLYFVSIGLRVNFLQHFDLALVLVVIGIATMGKVLGVFTGAMISKLSVQESFAIGFGMNARGAMGIILATSAFQAGLINEKILVALIVMAIVTTLISGPLIKRLLYRIDHS</sequence>
<evidence type="ECO:0000256" key="4">
    <source>
        <dbReference type="ARBA" id="ARBA00022692"/>
    </source>
</evidence>
<dbReference type="Proteomes" id="UP000176376">
    <property type="component" value="Unassembled WGS sequence"/>
</dbReference>
<keyword evidence="4 10" id="KW-0812">Transmembrane</keyword>
<dbReference type="EMBL" id="MGAY01000032">
    <property type="protein sequence ID" value="OGK56553.1"/>
    <property type="molecule type" value="Genomic_DNA"/>
</dbReference>
<dbReference type="Pfam" id="PF00999">
    <property type="entry name" value="Na_H_Exchanger"/>
    <property type="match status" value="1"/>
</dbReference>
<dbReference type="GO" id="GO:0015297">
    <property type="term" value="F:antiporter activity"/>
    <property type="evidence" value="ECO:0007669"/>
    <property type="project" value="UniProtKB-KW"/>
</dbReference>
<protein>
    <recommendedName>
        <fullName evidence="11">Cation/H+ exchanger transmembrane domain-containing protein</fullName>
    </recommendedName>
</protein>
<evidence type="ECO:0000256" key="10">
    <source>
        <dbReference type="SAM" id="Phobius"/>
    </source>
</evidence>
<feature type="transmembrane region" description="Helical" evidence="10">
    <location>
        <begin position="166"/>
        <end position="185"/>
    </location>
</feature>
<feature type="transmembrane region" description="Helical" evidence="10">
    <location>
        <begin position="78"/>
        <end position="97"/>
    </location>
</feature>
<dbReference type="AlphaFoldDB" id="A0A1F7JLP9"/>
<evidence type="ECO:0000313" key="12">
    <source>
        <dbReference type="EMBL" id="OGK56553.1"/>
    </source>
</evidence>
<name>A0A1F7JLP9_9BACT</name>
<keyword evidence="2" id="KW-0813">Transport</keyword>
<evidence type="ECO:0000256" key="6">
    <source>
        <dbReference type="ARBA" id="ARBA00023053"/>
    </source>
</evidence>